<keyword evidence="4" id="KW-0804">Transcription</keyword>
<evidence type="ECO:0000313" key="9">
    <source>
        <dbReference type="Proteomes" id="UP000823674"/>
    </source>
</evidence>
<comment type="caution">
    <text evidence="8">The sequence shown here is derived from an EMBL/GenBank/DDBJ whole genome shotgun (WGS) entry which is preliminary data.</text>
</comment>
<evidence type="ECO:0000259" key="7">
    <source>
        <dbReference type="PROSITE" id="PS51754"/>
    </source>
</evidence>
<keyword evidence="5" id="KW-0539">Nucleus</keyword>
<name>A0ABQ7MEF7_BRACM</name>
<evidence type="ECO:0000256" key="2">
    <source>
        <dbReference type="ARBA" id="ARBA00022491"/>
    </source>
</evidence>
<keyword evidence="6" id="KW-0812">Transmembrane</keyword>
<keyword evidence="9" id="KW-1185">Reference proteome</keyword>
<dbReference type="InterPro" id="IPR044686">
    <property type="entry name" value="OFP17"/>
</dbReference>
<feature type="transmembrane region" description="Helical" evidence="6">
    <location>
        <begin position="9"/>
        <end position="29"/>
    </location>
</feature>
<dbReference type="EMBL" id="JADBGQ010000005">
    <property type="protein sequence ID" value="KAG5396755.1"/>
    <property type="molecule type" value="Genomic_DNA"/>
</dbReference>
<comment type="subcellular location">
    <subcellularLocation>
        <location evidence="1">Nucleus</location>
    </subcellularLocation>
</comment>
<evidence type="ECO:0000256" key="6">
    <source>
        <dbReference type="SAM" id="Phobius"/>
    </source>
</evidence>
<accession>A0ABQ7MEF7</accession>
<keyword evidence="6" id="KW-0472">Membrane</keyword>
<dbReference type="Pfam" id="PF24890">
    <property type="entry name" value="ALN_composite"/>
    <property type="match status" value="1"/>
</dbReference>
<evidence type="ECO:0000313" key="8">
    <source>
        <dbReference type="EMBL" id="KAG5396755.1"/>
    </source>
</evidence>
<feature type="domain" description="OVATE" evidence="7">
    <location>
        <begin position="207"/>
        <end position="267"/>
    </location>
</feature>
<evidence type="ECO:0000256" key="5">
    <source>
        <dbReference type="ARBA" id="ARBA00023242"/>
    </source>
</evidence>
<organism evidence="8 9">
    <name type="scientific">Brassica rapa subsp. trilocularis</name>
    <dbReference type="NCBI Taxonomy" id="1813537"/>
    <lineage>
        <taxon>Eukaryota</taxon>
        <taxon>Viridiplantae</taxon>
        <taxon>Streptophyta</taxon>
        <taxon>Embryophyta</taxon>
        <taxon>Tracheophyta</taxon>
        <taxon>Spermatophyta</taxon>
        <taxon>Magnoliopsida</taxon>
        <taxon>eudicotyledons</taxon>
        <taxon>Gunneridae</taxon>
        <taxon>Pentapetalae</taxon>
        <taxon>rosids</taxon>
        <taxon>malvids</taxon>
        <taxon>Brassicales</taxon>
        <taxon>Brassicaceae</taxon>
        <taxon>Brassiceae</taxon>
        <taxon>Brassica</taxon>
    </lineage>
</organism>
<dbReference type="InterPro" id="IPR056854">
    <property type="entry name" value="ALN_composite"/>
</dbReference>
<dbReference type="InterPro" id="IPR011059">
    <property type="entry name" value="Metal-dep_hydrolase_composite"/>
</dbReference>
<reference evidence="8 9" key="1">
    <citation type="submission" date="2021-03" db="EMBL/GenBank/DDBJ databases">
        <authorList>
            <person name="King G.J."/>
            <person name="Bancroft I."/>
            <person name="Baten A."/>
            <person name="Bloomfield J."/>
            <person name="Borpatragohain P."/>
            <person name="He Z."/>
            <person name="Irish N."/>
            <person name="Irwin J."/>
            <person name="Liu K."/>
            <person name="Mauleon R.P."/>
            <person name="Moore J."/>
            <person name="Morris R."/>
            <person name="Ostergaard L."/>
            <person name="Wang B."/>
            <person name="Wells R."/>
        </authorList>
    </citation>
    <scope>NUCLEOTIDE SEQUENCE [LARGE SCALE GENOMIC DNA]</scope>
    <source>
        <strain evidence="8">R-o-18</strain>
        <tissue evidence="8">Leaf</tissue>
    </source>
</reference>
<dbReference type="PANTHER" id="PTHR34042:SF1">
    <property type="entry name" value="TRANSCRIPTION REPRESSOR OFP17"/>
    <property type="match status" value="1"/>
</dbReference>
<evidence type="ECO:0000256" key="3">
    <source>
        <dbReference type="ARBA" id="ARBA00023015"/>
    </source>
</evidence>
<dbReference type="PANTHER" id="PTHR34042">
    <property type="entry name" value="TRANSCRIPTION REPRESSOR OFP17"/>
    <property type="match status" value="1"/>
</dbReference>
<protein>
    <recommendedName>
        <fullName evidence="7">OVATE domain-containing protein</fullName>
    </recommendedName>
</protein>
<keyword evidence="3" id="KW-0805">Transcription regulation</keyword>
<evidence type="ECO:0000256" key="4">
    <source>
        <dbReference type="ARBA" id="ARBA00023163"/>
    </source>
</evidence>
<dbReference type="PROSITE" id="PS51754">
    <property type="entry name" value="OVATE"/>
    <property type="match status" value="1"/>
</dbReference>
<keyword evidence="2" id="KW-0678">Repressor</keyword>
<evidence type="ECO:0000256" key="1">
    <source>
        <dbReference type="ARBA" id="ARBA00004123"/>
    </source>
</evidence>
<gene>
    <name evidence="8" type="primary">A05p017190.1_BraROA</name>
    <name evidence="8" type="ORF">IGI04_018569</name>
</gene>
<sequence>MDPTIPLQSYLWVCFGVTAIMTGSEMALINLEAHVLLLSGGFVVLMLQSKLLFIQPDWNLTMTIEVNGGIIVSVVKEEDWFKKQRSRVKVIDYGEAVIMPGLVDVPLRRARHANVKPRHHHRHPKKPICSSSSLLSCLCLFSKNKDSEMSQTKPRSSSFSVKDDDSLKFMHSPLTPAAAKKLFTSPITTPVSAKPTKKWLSTRDTFEDNAVEDACRSFENYLIQLIVEEGKMDDLMDIEELLSCWKNLKSPVFIELVSRFYGELCRDLFSGE</sequence>
<dbReference type="InterPro" id="IPR006458">
    <property type="entry name" value="Ovate_C"/>
</dbReference>
<dbReference type="SUPFAM" id="SSF51338">
    <property type="entry name" value="Composite domain of metallo-dependent hydrolases"/>
    <property type="match status" value="1"/>
</dbReference>
<dbReference type="Proteomes" id="UP000823674">
    <property type="component" value="Chromosome A05"/>
</dbReference>
<proteinExistence type="predicted"/>
<keyword evidence="6" id="KW-1133">Transmembrane helix</keyword>